<sequence length="142" mass="15051">MRPPVHFEIARVMIDGGREVCLRLFGEIDAEARYELRRELYDAVHDNGAPRVVVDLHGTVLLDSEAIGALLDGLLRAQEAGKSPQIVNARGVVRTVLRVTGVLDLFGATAESSVALGAPGGAAVLPLPHSPGGPRTARREAT</sequence>
<feature type="region of interest" description="Disordered" evidence="1">
    <location>
        <begin position="123"/>
        <end position="142"/>
    </location>
</feature>
<evidence type="ECO:0000259" key="2">
    <source>
        <dbReference type="PROSITE" id="PS50801"/>
    </source>
</evidence>
<evidence type="ECO:0000313" key="3">
    <source>
        <dbReference type="EMBL" id="PRY33317.1"/>
    </source>
</evidence>
<dbReference type="InterPro" id="IPR036513">
    <property type="entry name" value="STAS_dom_sf"/>
</dbReference>
<dbReference type="Proteomes" id="UP000239209">
    <property type="component" value="Unassembled WGS sequence"/>
</dbReference>
<keyword evidence="4" id="KW-1185">Reference proteome</keyword>
<dbReference type="SUPFAM" id="SSF52091">
    <property type="entry name" value="SpoIIaa-like"/>
    <property type="match status" value="1"/>
</dbReference>
<comment type="caution">
    <text evidence="3">The sequence shown here is derived from an EMBL/GenBank/DDBJ whole genome shotgun (WGS) entry which is preliminary data.</text>
</comment>
<accession>A0A2T0SIU5</accession>
<dbReference type="AlphaFoldDB" id="A0A2T0SIU5"/>
<feature type="domain" description="STAS" evidence="2">
    <location>
        <begin position="22"/>
        <end position="107"/>
    </location>
</feature>
<gene>
    <name evidence="3" type="ORF">CLV70_101479</name>
</gene>
<name>A0A2T0SIU5_9ACTN</name>
<dbReference type="InterPro" id="IPR002645">
    <property type="entry name" value="STAS_dom"/>
</dbReference>
<dbReference type="RefSeq" id="WP_211303602.1">
    <property type="nucleotide sequence ID" value="NZ_PVZG01000001.1"/>
</dbReference>
<dbReference type="CDD" id="cd07043">
    <property type="entry name" value="STAS_anti-anti-sigma_factors"/>
    <property type="match status" value="1"/>
</dbReference>
<proteinExistence type="predicted"/>
<evidence type="ECO:0000313" key="4">
    <source>
        <dbReference type="Proteomes" id="UP000239209"/>
    </source>
</evidence>
<dbReference type="PROSITE" id="PS50801">
    <property type="entry name" value="STAS"/>
    <property type="match status" value="1"/>
</dbReference>
<dbReference type="Gene3D" id="3.30.750.24">
    <property type="entry name" value="STAS domain"/>
    <property type="match status" value="1"/>
</dbReference>
<dbReference type="Pfam" id="PF13466">
    <property type="entry name" value="STAS_2"/>
    <property type="match status" value="1"/>
</dbReference>
<evidence type="ECO:0000256" key="1">
    <source>
        <dbReference type="SAM" id="MobiDB-lite"/>
    </source>
</evidence>
<organism evidence="3 4">
    <name type="scientific">Pseudosporangium ferrugineum</name>
    <dbReference type="NCBI Taxonomy" id="439699"/>
    <lineage>
        <taxon>Bacteria</taxon>
        <taxon>Bacillati</taxon>
        <taxon>Actinomycetota</taxon>
        <taxon>Actinomycetes</taxon>
        <taxon>Micromonosporales</taxon>
        <taxon>Micromonosporaceae</taxon>
        <taxon>Pseudosporangium</taxon>
    </lineage>
</organism>
<protein>
    <submittedName>
        <fullName evidence="3">Anti-anti-sigma factor</fullName>
    </submittedName>
</protein>
<reference evidence="3 4" key="1">
    <citation type="submission" date="2018-03" db="EMBL/GenBank/DDBJ databases">
        <title>Genomic Encyclopedia of Archaeal and Bacterial Type Strains, Phase II (KMG-II): from individual species to whole genera.</title>
        <authorList>
            <person name="Goeker M."/>
        </authorList>
    </citation>
    <scope>NUCLEOTIDE SEQUENCE [LARGE SCALE GENOMIC DNA]</scope>
    <source>
        <strain evidence="3 4">DSM 45348</strain>
    </source>
</reference>
<dbReference type="EMBL" id="PVZG01000001">
    <property type="protein sequence ID" value="PRY33317.1"/>
    <property type="molecule type" value="Genomic_DNA"/>
</dbReference>
<dbReference type="InterPro" id="IPR058548">
    <property type="entry name" value="MlaB-like_STAS"/>
</dbReference>